<evidence type="ECO:0000313" key="4">
    <source>
        <dbReference type="Proteomes" id="UP000178485"/>
    </source>
</evidence>
<dbReference type="SUPFAM" id="SSF49464">
    <property type="entry name" value="Carboxypeptidase regulatory domain-like"/>
    <property type="match status" value="1"/>
</dbReference>
<dbReference type="FunFam" id="2.170.130.10:FF:000003">
    <property type="entry name" value="SusC/RagA family TonB-linked outer membrane protein"/>
    <property type="match status" value="1"/>
</dbReference>
<dbReference type="InterPro" id="IPR023996">
    <property type="entry name" value="TonB-dep_OMP_SusC/RagA"/>
</dbReference>
<organism evidence="3 4">
    <name type="scientific">Petrimonas mucosa</name>
    <dbReference type="NCBI Taxonomy" id="1642646"/>
    <lineage>
        <taxon>Bacteria</taxon>
        <taxon>Pseudomonadati</taxon>
        <taxon>Bacteroidota</taxon>
        <taxon>Bacteroidia</taxon>
        <taxon>Bacteroidales</taxon>
        <taxon>Dysgonomonadaceae</taxon>
        <taxon>Petrimonas</taxon>
    </lineage>
</organism>
<dbReference type="Gene3D" id="2.170.130.10">
    <property type="entry name" value="TonB-dependent receptor, plug domain"/>
    <property type="match status" value="1"/>
</dbReference>
<evidence type="ECO:0000256" key="1">
    <source>
        <dbReference type="SAM" id="Phobius"/>
    </source>
</evidence>
<keyword evidence="1" id="KW-1133">Transmembrane helix</keyword>
<dbReference type="Pfam" id="PF07715">
    <property type="entry name" value="Plug"/>
    <property type="match status" value="1"/>
</dbReference>
<dbReference type="STRING" id="1642646.ING2E5A_2903"/>
<feature type="domain" description="TonB-dependent receptor plug" evidence="2">
    <location>
        <begin position="268"/>
        <end position="372"/>
    </location>
</feature>
<dbReference type="NCBIfam" id="TIGR04057">
    <property type="entry name" value="SusC_RagA_signa"/>
    <property type="match status" value="1"/>
</dbReference>
<feature type="transmembrane region" description="Helical" evidence="1">
    <location>
        <begin position="70"/>
        <end position="89"/>
    </location>
</feature>
<dbReference type="RefSeq" id="WP_231960399.1">
    <property type="nucleotide sequence ID" value="NZ_LT608328.1"/>
</dbReference>
<dbReference type="Pfam" id="PF13715">
    <property type="entry name" value="CarbopepD_reg_2"/>
    <property type="match status" value="1"/>
</dbReference>
<evidence type="ECO:0000259" key="2">
    <source>
        <dbReference type="Pfam" id="PF07715"/>
    </source>
</evidence>
<dbReference type="InterPro" id="IPR023997">
    <property type="entry name" value="TonB-dep_OMP_SusC/RagA_CS"/>
</dbReference>
<reference evidence="3 4" key="1">
    <citation type="submission" date="2016-08" db="EMBL/GenBank/DDBJ databases">
        <authorList>
            <person name="Seilhamer J.J."/>
        </authorList>
    </citation>
    <scope>NUCLEOTIDE SEQUENCE [LARGE SCALE GENOMIC DNA]</scope>
    <source>
        <strain evidence="3">ING2-E5A</strain>
    </source>
</reference>
<dbReference type="KEGG" id="pmuc:ING2E5A_2903"/>
<dbReference type="InterPro" id="IPR012910">
    <property type="entry name" value="Plug_dom"/>
</dbReference>
<dbReference type="Proteomes" id="UP000178485">
    <property type="component" value="Chromosome i"/>
</dbReference>
<protein>
    <submittedName>
        <fullName evidence="3">TonB-dependent receptor SusC</fullName>
    </submittedName>
</protein>
<proteinExistence type="predicted"/>
<gene>
    <name evidence="3" type="primary">susC79</name>
    <name evidence="3" type="ORF">ING2E5A_2903</name>
</gene>
<keyword evidence="1" id="KW-0812">Transmembrane</keyword>
<keyword evidence="1" id="KW-0472">Membrane</keyword>
<dbReference type="SUPFAM" id="SSF56935">
    <property type="entry name" value="Porins"/>
    <property type="match status" value="1"/>
</dbReference>
<dbReference type="InterPro" id="IPR037066">
    <property type="entry name" value="Plug_dom_sf"/>
</dbReference>
<dbReference type="NCBIfam" id="TIGR04056">
    <property type="entry name" value="OMP_RagA_SusC"/>
    <property type="match status" value="1"/>
</dbReference>
<dbReference type="InterPro" id="IPR008969">
    <property type="entry name" value="CarboxyPept-like_regulatory"/>
</dbReference>
<keyword evidence="3" id="KW-0675">Receptor</keyword>
<keyword evidence="4" id="KW-1185">Reference proteome</keyword>
<name>A0A1G4GB05_9BACT</name>
<dbReference type="FunFam" id="2.60.40.1120:FF:000003">
    <property type="entry name" value="Outer membrane protein Omp121"/>
    <property type="match status" value="1"/>
</dbReference>
<dbReference type="EMBL" id="LT608328">
    <property type="protein sequence ID" value="SCM59698.1"/>
    <property type="molecule type" value="Genomic_DNA"/>
</dbReference>
<sequence>MKDKREEEKKWEAAPTTSQKKINIFNKLKFPSESNTWGMLFFNSSKTYKYMQITINSSTLWRKISLTMKFTFLLVLLGVFSSYATGSYAQDEKMSVMAQNATIEEIISTIEEQSGFVFFYNSEDLENSNKQSIDLSDGDIYEILDHLVANTSLTYRVDKNYIFLDKKEVAAPQQQTVTVRGTVTDQDGFPLPGVTITVEGSSRGVITDNDGNYIIDVSPTATLQFSFIGMQAQSVAVEGRNTIDIVLIESSQLLDEVQIVGFGQQKKGSVTSAVASVKGAELRAPVGKLSNTFAGQLPGIISVQRSGEPGYDQAEFWIRGISSFAGGTSPLVLVDGIPRGLNDIEADEIESFTVLKDAAATAVYGAQGANGVVLITSKRGRAQKAKISYRGEVSYLTPTRTPRYANSYDYLSLYNEGLINDGEPALFSDEILELYRTGADPDLYPSTNWWDALINDNTYNTRHTLNFRGGTDRARYFVSGAYYGESGYFKTNPEYDNNARVSRYSLRSNIDIDVTENTLMRVDFSGQYLTQNRPYESTQDIFDRISRIPPYLIPPMYSDGTFPQHPSRTNNRQNPWVYLTEHGYMKTYRSFIQSSVHLEQKLDFITPGLKARGMVSYDSDNNYFNSRTKNPATYFAEGRDDEGNLIYRKIEDEVKFGNPASSNNSTKKIYLEAAIDYSRDFGPHFVTGLLLGNRQHRQLHNDALAFRKESFVGRGTYTYDNRYTVEFNFGVTGSEQFAKGHRYGFFPAVGLAWNISSEPYFPYELLDVVSKLRVRASVGRTGNDATGGDRFMYMPTFGDSGSYAWGITSGGTQNSKTGLIENRFESPGLTWEIEDKRNIGIDLGLWSNRVDISVDFFNDERSNILLRRNTVLSVTGFRQNPWQNFGIVSNKGLDGSVNLNHIIGDFKLSAKGTLTYARNKILEYDELPQVYPWMERTGKRLVNHGSQLPLIAERLFTEDDFNITTDANGRKQYELKDGLVGTPWDDKTYPGDIKYMDINGDGLLDDKDRVYDPDGFHPQVPEVVYGFGFGLDWKGLYFNAFFQGVANVTVNLNSSASVFQPFYWGLIESNVRQEIVEDRWTQENQNPNAFYPRLRISNTGNNWTSSTYWYRNGNFLRFKNLEFGYNFQKELLSKVGLSASRIYVSGYNLHVWDQVKMFDPEIGNSGGGGTRYPLSRTWTMGLEVTF</sequence>
<accession>A0A1G4GB05</accession>
<evidence type="ECO:0000313" key="3">
    <source>
        <dbReference type="EMBL" id="SCM59698.1"/>
    </source>
</evidence>
<dbReference type="Gene3D" id="2.60.40.1120">
    <property type="entry name" value="Carboxypeptidase-like, regulatory domain"/>
    <property type="match status" value="1"/>
</dbReference>
<dbReference type="AlphaFoldDB" id="A0A1G4GB05"/>